<dbReference type="EMBL" id="JAAKFY010000008">
    <property type="protein sequence ID" value="KAF3854008.1"/>
    <property type="molecule type" value="Genomic_DNA"/>
</dbReference>
<protein>
    <submittedName>
        <fullName evidence="2">Uncharacterized protein</fullName>
    </submittedName>
</protein>
<dbReference type="OrthoDB" id="8961907at2759"/>
<organism evidence="2 3">
    <name type="scientific">Dissostichus mawsoni</name>
    <name type="common">Antarctic cod</name>
    <dbReference type="NCBI Taxonomy" id="36200"/>
    <lineage>
        <taxon>Eukaryota</taxon>
        <taxon>Metazoa</taxon>
        <taxon>Chordata</taxon>
        <taxon>Craniata</taxon>
        <taxon>Vertebrata</taxon>
        <taxon>Euteleostomi</taxon>
        <taxon>Actinopterygii</taxon>
        <taxon>Neopterygii</taxon>
        <taxon>Teleostei</taxon>
        <taxon>Neoteleostei</taxon>
        <taxon>Acanthomorphata</taxon>
        <taxon>Eupercaria</taxon>
        <taxon>Perciformes</taxon>
        <taxon>Notothenioidei</taxon>
        <taxon>Nototheniidae</taxon>
        <taxon>Dissostichus</taxon>
    </lineage>
</organism>
<gene>
    <name evidence="2" type="ORF">F7725_014696</name>
</gene>
<reference evidence="2 3" key="1">
    <citation type="submission" date="2020-03" db="EMBL/GenBank/DDBJ databases">
        <title>Dissostichus mawsoni Genome sequencing and assembly.</title>
        <authorList>
            <person name="Park H."/>
        </authorList>
    </citation>
    <scope>NUCLEOTIDE SEQUENCE [LARGE SCALE GENOMIC DNA]</scope>
    <source>
        <strain evidence="2">DM0001</strain>
        <tissue evidence="2">Muscle</tissue>
    </source>
</reference>
<accession>A0A7J5Z106</accession>
<evidence type="ECO:0000313" key="3">
    <source>
        <dbReference type="Proteomes" id="UP000518266"/>
    </source>
</evidence>
<comment type="caution">
    <text evidence="2">The sequence shown here is derived from an EMBL/GenBank/DDBJ whole genome shotgun (WGS) entry which is preliminary data.</text>
</comment>
<feature type="region of interest" description="Disordered" evidence="1">
    <location>
        <begin position="29"/>
        <end position="70"/>
    </location>
</feature>
<feature type="compositionally biased region" description="Basic and acidic residues" evidence="1">
    <location>
        <begin position="29"/>
        <end position="48"/>
    </location>
</feature>
<dbReference type="Proteomes" id="UP000518266">
    <property type="component" value="Unassembled WGS sequence"/>
</dbReference>
<proteinExistence type="predicted"/>
<sequence>MEEGDSRQLSTPDDQGWCNKKSIVQTDCRDIGSDSKRRAEGESPRQLEEQQSSHSGPVCVRGFPKASNQPRSERNAELCLLVSSETSMDKENLEGLLGHFPNPQFMVLALMNRCAQSMVSELVLLLPLLFRLRQPGADANKVGPSVEEANWSGLESVYYRPFRENIQSHLTKGSECVSKHPYFPKTDDAFLFKKNT</sequence>
<keyword evidence="3" id="KW-1185">Reference proteome</keyword>
<name>A0A7J5Z106_DISMA</name>
<dbReference type="AlphaFoldDB" id="A0A7J5Z106"/>
<evidence type="ECO:0000313" key="2">
    <source>
        <dbReference type="EMBL" id="KAF3854008.1"/>
    </source>
</evidence>
<evidence type="ECO:0000256" key="1">
    <source>
        <dbReference type="SAM" id="MobiDB-lite"/>
    </source>
</evidence>